<dbReference type="Proteomes" id="UP000768646">
    <property type="component" value="Unassembled WGS sequence"/>
</dbReference>
<evidence type="ECO:0000313" key="2">
    <source>
        <dbReference type="Proteomes" id="UP000768646"/>
    </source>
</evidence>
<dbReference type="EMBL" id="JABTEG010000001">
    <property type="protein sequence ID" value="KAG4306423.1"/>
    <property type="molecule type" value="Genomic_DNA"/>
</dbReference>
<evidence type="ECO:0000313" key="1">
    <source>
        <dbReference type="EMBL" id="KAG4306423.1"/>
    </source>
</evidence>
<gene>
    <name evidence="1" type="ORF">PORY_000411</name>
</gene>
<accession>A0ACB7CGW2</accession>
<organism evidence="1 2">
    <name type="scientific">Pneumocystis oryctolagi</name>
    <dbReference type="NCBI Taxonomy" id="42067"/>
    <lineage>
        <taxon>Eukaryota</taxon>
        <taxon>Fungi</taxon>
        <taxon>Dikarya</taxon>
        <taxon>Ascomycota</taxon>
        <taxon>Taphrinomycotina</taxon>
        <taxon>Pneumocystomycetes</taxon>
        <taxon>Pneumocystaceae</taxon>
        <taxon>Pneumocystis</taxon>
    </lineage>
</organism>
<protein>
    <submittedName>
        <fullName evidence="1">Uncharacterized protein</fullName>
    </submittedName>
</protein>
<keyword evidence="2" id="KW-1185">Reference proteome</keyword>
<sequence length="1048" mass="123757">MNQTKEDKDESKKIPKFSSFKAHLREAQYALRQKYEKQALFNELKSKESYIEDKNDKKKDVYEGKHKFKTIEKNKPFIIDLTGDVNNVIYGKNDRYSIPHYRRFGNGCVIGCEEHIKLWAYPENPNEVVLSSFLNYNKYQKYVNLEVDMGTRPIEDDEFSFNKKDDYIPLEIETSDTTSVTENLKTDSSVLNPEYSEAENGARNALNIWKKGDVQLEIKELSKKIETSASDYKLWLELVDKQDKILWKNQRKNSKEEQISIGNVKLKILEDALSHCPDNEDLLLKYVSIITLIWEPKKVDSKWDEILKKTSSLSIWKKYLDSFQTNSISFTHSQCLEKFQNSFQTLKEASKNEKCSQKKENIEEIMLYILVRIWFYMKEAGYIENSIASIQALIEFNFFRPDAFSCNTNNDYLDEFEQFWESEAPRFGEDGSKGWKNYYNVSNNIISFKNDSNDVVSNTQNMYENNEDKYVVWCKQELAGSLSVNPKRSTDTNNENDPYSVVLFSDIKQLLYFFTSNKIRLNIVYLSLHFLGFSLYRMNKTSNDPLFLDSFIQNFSSINLFDWFYMDSYICSKSSELSNENTTNFGNTLKRSKNPLQFGLKNWPITIDTLFSIDKIWYQNLDFDTFHKDFIKRYFEQLENVINDDMFSMLHLLFQNYYSSSDVRKLAKSILKKKPSNIKLWCAYAQLEYLNGNLLETRKIFLNILENIKLDHTEKSYDCIVAYKLWAEIEMKSNEIGNSIKILVSMVENELDIKNTLSNNEKTYPDAVLLKAQKSFQHLNRLALSFKNYKVFRLYTECYALLSYLVKSLNNALEIYYQAKNSFNECTDSGLIEYEQLLVSELKLLYYCSQTTKVFKISSIQDRVKDALSKFPNNCIFLSIFLWAEEKSLLKTKIYHYFEKNIFKAEEPSFIIFLFAIWTEIYINSYRVNIHPIRCLFERAVENQTTKSDLIIWRLYIEFEIRYGTLDKGKAVFYRAIRDCPWSKNLILLAFNELRSQFNSEELIKLYNTMIERELRIFVDLEIEKDVQEINHLPLITLPKDISSDEME</sequence>
<proteinExistence type="predicted"/>
<name>A0ACB7CGW2_9ASCO</name>
<reference evidence="1 2" key="1">
    <citation type="journal article" date="2021" name="Commun. Biol.">
        <title>Genomic insights into the host specific adaptation of the Pneumocystis genus.</title>
        <authorList>
            <person name="Cisse O.H."/>
            <person name="Ma L."/>
            <person name="Dekker J.P."/>
            <person name="Khil P.P."/>
            <person name="Youn J.-H."/>
            <person name="Brenchley J.M."/>
            <person name="Blair R."/>
            <person name="Pahar B."/>
            <person name="Chabe M."/>
            <person name="Van Rompay K.K.A."/>
            <person name="Keesler R."/>
            <person name="Sukura A."/>
            <person name="Hirsch V."/>
            <person name="Kutty G."/>
            <person name="Liu Y."/>
            <person name="Peng L."/>
            <person name="Chen J."/>
            <person name="Song J."/>
            <person name="Weissenbacher-Lang C."/>
            <person name="Xu J."/>
            <person name="Upham N.S."/>
            <person name="Stajich J.E."/>
            <person name="Cuomo C.A."/>
            <person name="Cushion M.T."/>
            <person name="Kovacs J.A."/>
        </authorList>
    </citation>
    <scope>NUCLEOTIDE SEQUENCE [LARGE SCALE GENOMIC DNA]</scope>
    <source>
        <strain evidence="1 2">RABM</strain>
    </source>
</reference>
<comment type="caution">
    <text evidence="1">The sequence shown here is derived from an EMBL/GenBank/DDBJ whole genome shotgun (WGS) entry which is preliminary data.</text>
</comment>